<keyword evidence="7" id="KW-1185">Reference proteome</keyword>
<dbReference type="KEGG" id="acoa:RB602_01220"/>
<evidence type="ECO:0000313" key="7">
    <source>
        <dbReference type="Proteomes" id="UP001302429"/>
    </source>
</evidence>
<dbReference type="PANTHER" id="PTHR43123:SF4">
    <property type="entry name" value="POLYSACCHARIDE DEACETYLASE"/>
    <property type="match status" value="1"/>
</dbReference>
<dbReference type="GO" id="GO:0005975">
    <property type="term" value="P:carbohydrate metabolic process"/>
    <property type="evidence" value="ECO:0007669"/>
    <property type="project" value="InterPro"/>
</dbReference>
<dbReference type="PROSITE" id="PS51677">
    <property type="entry name" value="NODB"/>
    <property type="match status" value="1"/>
</dbReference>
<reference evidence="6 7" key="1">
    <citation type="submission" date="2023-10" db="EMBL/GenBank/DDBJ databases">
        <title>Complete genome sequence of a Sphingomonadaceae bacterium.</title>
        <authorList>
            <person name="Yan C."/>
        </authorList>
    </citation>
    <scope>NUCLEOTIDE SEQUENCE [LARGE SCALE GENOMIC DNA]</scope>
    <source>
        <strain evidence="6 7">SCSIO 66989</strain>
    </source>
</reference>
<evidence type="ECO:0000256" key="2">
    <source>
        <dbReference type="ARBA" id="ARBA00010973"/>
    </source>
</evidence>
<dbReference type="Proteomes" id="UP001302429">
    <property type="component" value="Chromosome"/>
</dbReference>
<sequence length="318" mass="36191">MPERLLTPIEVKMSLDADYLKYPMRRRGMDHDYYPYSKFPDRDPVQWPGGKTLMVWPVISLEYFPMVPNDDPFRAPGHMQTAYPDYRHYTAREYGTRIGIYRLLDAFEKVGATISVAVNSAIGERYPELVKDIVDAGHEIIAHSTDMNGTIASGMDEARERELIRSSLYTLEKTTGTRPRGWLSIARSQSFNTARLLAEAGVDYMCDWVNDELPYIFTTSAGDIVNIPLNHELSDRQIINVQQQSIDSYTQSIHDAADWLLQEADQHGGRMLPMHLTPYITGLPYRIARFEELVTQLAANSAIGFARGDAIHDAWQRA</sequence>
<protein>
    <recommendedName>
        <fullName evidence="3">Chitooligosaccharide deacetylase</fullName>
    </recommendedName>
    <alternativeName>
        <fullName evidence="4">Nodulation protein B</fullName>
    </alternativeName>
</protein>
<dbReference type="CDD" id="cd10979">
    <property type="entry name" value="CE4_PuuE_like"/>
    <property type="match status" value="1"/>
</dbReference>
<feature type="domain" description="NodB homology" evidence="5">
    <location>
        <begin position="80"/>
        <end position="308"/>
    </location>
</feature>
<dbReference type="RefSeq" id="WP_317082203.1">
    <property type="nucleotide sequence ID" value="NZ_CP136594.1"/>
</dbReference>
<organism evidence="6 7">
    <name type="scientific">Alterisphingorhabdus coralli</name>
    <dbReference type="NCBI Taxonomy" id="3071408"/>
    <lineage>
        <taxon>Bacteria</taxon>
        <taxon>Pseudomonadati</taxon>
        <taxon>Pseudomonadota</taxon>
        <taxon>Alphaproteobacteria</taxon>
        <taxon>Sphingomonadales</taxon>
        <taxon>Sphingomonadaceae</taxon>
        <taxon>Alterisphingorhabdus (ex Yan et al. 2024)</taxon>
    </lineage>
</organism>
<gene>
    <name evidence="6" type="ORF">RB602_01220</name>
</gene>
<dbReference type="PANTHER" id="PTHR43123">
    <property type="entry name" value="POLYSACCHARIDE DEACETYLASE-RELATED"/>
    <property type="match status" value="1"/>
</dbReference>
<evidence type="ECO:0000259" key="5">
    <source>
        <dbReference type="PROSITE" id="PS51677"/>
    </source>
</evidence>
<dbReference type="InterPro" id="IPR011330">
    <property type="entry name" value="Glyco_hydro/deAcase_b/a-brl"/>
</dbReference>
<dbReference type="AlphaFoldDB" id="A0AA97I233"/>
<accession>A0AA97I233</accession>
<evidence type="ECO:0000313" key="6">
    <source>
        <dbReference type="EMBL" id="WOE75365.1"/>
    </source>
</evidence>
<dbReference type="EMBL" id="CP136594">
    <property type="protein sequence ID" value="WOE75365.1"/>
    <property type="molecule type" value="Genomic_DNA"/>
</dbReference>
<comment type="similarity">
    <text evidence="2">Belongs to the polysaccharide deacetylase family.</text>
</comment>
<evidence type="ECO:0000256" key="4">
    <source>
        <dbReference type="ARBA" id="ARBA00032976"/>
    </source>
</evidence>
<dbReference type="SUPFAM" id="SSF88713">
    <property type="entry name" value="Glycoside hydrolase/deacetylase"/>
    <property type="match status" value="1"/>
</dbReference>
<dbReference type="Gene3D" id="3.20.20.370">
    <property type="entry name" value="Glycoside hydrolase/deacetylase"/>
    <property type="match status" value="1"/>
</dbReference>
<proteinExistence type="inferred from homology"/>
<comment type="function">
    <text evidence="1">Is involved in generating a small heat-stable compound (Nod), an acylated oligomer of N-acetylglucosamine, that stimulates mitosis in various plant protoplasts.</text>
</comment>
<evidence type="ECO:0000256" key="3">
    <source>
        <dbReference type="ARBA" id="ARBA00020071"/>
    </source>
</evidence>
<dbReference type="GO" id="GO:0016810">
    <property type="term" value="F:hydrolase activity, acting on carbon-nitrogen (but not peptide) bonds"/>
    <property type="evidence" value="ECO:0007669"/>
    <property type="project" value="InterPro"/>
</dbReference>
<evidence type="ECO:0000256" key="1">
    <source>
        <dbReference type="ARBA" id="ARBA00003236"/>
    </source>
</evidence>
<dbReference type="Pfam" id="PF01522">
    <property type="entry name" value="Polysacc_deac_1"/>
    <property type="match status" value="1"/>
</dbReference>
<name>A0AA97I233_9SPHN</name>
<dbReference type="InterPro" id="IPR002509">
    <property type="entry name" value="NODB_dom"/>
</dbReference>